<feature type="region of interest" description="Disordered" evidence="1">
    <location>
        <begin position="791"/>
        <end position="814"/>
    </location>
</feature>
<accession>A0A1Y1Z1V4</accession>
<feature type="compositionally biased region" description="Basic and acidic residues" evidence="1">
    <location>
        <begin position="173"/>
        <end position="182"/>
    </location>
</feature>
<keyword evidence="3" id="KW-1185">Reference proteome</keyword>
<dbReference type="Proteomes" id="UP000193498">
    <property type="component" value="Unassembled WGS sequence"/>
</dbReference>
<evidence type="ECO:0000313" key="3">
    <source>
        <dbReference type="Proteomes" id="UP000193498"/>
    </source>
</evidence>
<comment type="caution">
    <text evidence="2">The sequence shown here is derived from an EMBL/GenBank/DDBJ whole genome shotgun (WGS) entry which is preliminary data.</text>
</comment>
<protein>
    <submittedName>
        <fullName evidence="2">Uncharacterized protein</fullName>
    </submittedName>
</protein>
<feature type="compositionally biased region" description="Polar residues" evidence="1">
    <location>
        <begin position="11"/>
        <end position="34"/>
    </location>
</feature>
<feature type="region of interest" description="Disordered" evidence="1">
    <location>
        <begin position="761"/>
        <end position="780"/>
    </location>
</feature>
<proteinExistence type="predicted"/>
<feature type="region of interest" description="Disordered" evidence="1">
    <location>
        <begin position="76"/>
        <end position="96"/>
    </location>
</feature>
<reference evidence="2 3" key="1">
    <citation type="submission" date="2016-07" db="EMBL/GenBank/DDBJ databases">
        <title>Pervasive Adenine N6-methylation of Active Genes in Fungi.</title>
        <authorList>
            <consortium name="DOE Joint Genome Institute"/>
            <person name="Mondo S.J."/>
            <person name="Dannebaum R.O."/>
            <person name="Kuo R.C."/>
            <person name="Labutti K."/>
            <person name="Haridas S."/>
            <person name="Kuo A."/>
            <person name="Salamov A."/>
            <person name="Ahrendt S.R."/>
            <person name="Lipzen A."/>
            <person name="Sullivan W."/>
            <person name="Andreopoulos W.B."/>
            <person name="Clum A."/>
            <person name="Lindquist E."/>
            <person name="Daum C."/>
            <person name="Ramamoorthy G.K."/>
            <person name="Gryganskyi A."/>
            <person name="Culley D."/>
            <person name="Magnuson J.K."/>
            <person name="James T.Y."/>
            <person name="O'Malley M.A."/>
            <person name="Stajich J.E."/>
            <person name="Spatafora J.W."/>
            <person name="Visel A."/>
            <person name="Grigoriev I.V."/>
        </authorList>
    </citation>
    <scope>NUCLEOTIDE SEQUENCE [LARGE SCALE GENOMIC DNA]</scope>
    <source>
        <strain evidence="2 3">CBS 931.73</strain>
    </source>
</reference>
<sequence length="828" mass="92872">MDFQLGKKSYLRTSSGSQSALHLEQGKSSHQHGQCVNPRKRTRRGKKHSRAKKNRRVALNGEVRILGMRQVMETSVATQKGQQEKSTQPGLKGGDTCRVGMVREYLGENQDPGNDFGDLDVGNLDVDIMSSEYSTDRGSIGGISEENIAQATIRVASNGDHSNGLSNCCTTTGEERSTEKPHGLPHTARGTRGRREQFVSNENINVVIEDLILEQNEVQRTEGRVSIAEIERAARSIILPTLAHSDEGNSAVEAETTSGLVGGALSLNKVSAAGSGYFSTKGALDLDQAAQLGGLLQHYNTPMNESESALINIMRAEFMNFWLEKFYQEPEKMSRISHGNRGLKGLSCTQANVYWNSTIKQFILFSMRLCQPDIRSPQAYWAVVGVKANVDSYLMLRKGRHGSAPLSASTLNNIFHHLMKAVYLYNICYNPKTKDKPHVRCDVEMHLRALGSVAGRLKNQHTFERRQKRVTECTREEEAPTTQEVGFLFSRLLESMQAILETVLPRGELNYEVVQNENYTKQQQYSLGKWSFVTTPMEKLIAHLKESLRCEQAYRLLQQLTIRYQQLLYAAIRISAPCRRCKPFAHMLLHSSQRHADKDSRYSGERNILYDPKQERFHLELVEDKRPGGRGVTLPLELTKFVIFWISMLRPVLVVCQSHPYFFSRPNGRDGLDPQRTGHLFEGAIRQVYTNSNRTFDQRDLRRWCSSYGISSGLVDEYAAAMNHHPSTARQIYAPQTQESLANIAIEHYQQNVLESSTANATLGNNSKQTLSAADGDTDNNTLASQLADRLPSLPRRSGRNVSRNMGPARSAPRNQVVEVEVEVVVGI</sequence>
<evidence type="ECO:0000256" key="1">
    <source>
        <dbReference type="SAM" id="MobiDB-lite"/>
    </source>
</evidence>
<evidence type="ECO:0000313" key="2">
    <source>
        <dbReference type="EMBL" id="ORY03815.1"/>
    </source>
</evidence>
<dbReference type="EMBL" id="MCFE01000042">
    <property type="protein sequence ID" value="ORY03815.1"/>
    <property type="molecule type" value="Genomic_DNA"/>
</dbReference>
<name>A0A1Y1Z1V4_9FUNG</name>
<dbReference type="AlphaFoldDB" id="A0A1Y1Z1V4"/>
<feature type="compositionally biased region" description="Basic residues" evidence="1">
    <location>
        <begin position="38"/>
        <end position="54"/>
    </location>
</feature>
<feature type="compositionally biased region" description="Polar residues" evidence="1">
    <location>
        <begin position="76"/>
        <end position="89"/>
    </location>
</feature>
<dbReference type="InParanoid" id="A0A1Y1Z1V4"/>
<gene>
    <name evidence="2" type="ORF">K493DRAFT_297313</name>
</gene>
<organism evidence="2 3">
    <name type="scientific">Basidiobolus meristosporus CBS 931.73</name>
    <dbReference type="NCBI Taxonomy" id="1314790"/>
    <lineage>
        <taxon>Eukaryota</taxon>
        <taxon>Fungi</taxon>
        <taxon>Fungi incertae sedis</taxon>
        <taxon>Zoopagomycota</taxon>
        <taxon>Entomophthoromycotina</taxon>
        <taxon>Basidiobolomycetes</taxon>
        <taxon>Basidiobolales</taxon>
        <taxon>Basidiobolaceae</taxon>
        <taxon>Basidiobolus</taxon>
    </lineage>
</organism>
<feature type="compositionally biased region" description="Polar residues" evidence="1">
    <location>
        <begin position="761"/>
        <end position="772"/>
    </location>
</feature>
<feature type="region of interest" description="Disordered" evidence="1">
    <location>
        <begin position="1"/>
        <end position="54"/>
    </location>
</feature>
<feature type="region of interest" description="Disordered" evidence="1">
    <location>
        <begin position="171"/>
        <end position="190"/>
    </location>
</feature>